<dbReference type="AlphaFoldDB" id="A0A699ZCL0"/>
<organism evidence="1 2">
    <name type="scientific">Haematococcus lacustris</name>
    <name type="common">Green alga</name>
    <name type="synonym">Haematococcus pluvialis</name>
    <dbReference type="NCBI Taxonomy" id="44745"/>
    <lineage>
        <taxon>Eukaryota</taxon>
        <taxon>Viridiplantae</taxon>
        <taxon>Chlorophyta</taxon>
        <taxon>core chlorophytes</taxon>
        <taxon>Chlorophyceae</taxon>
        <taxon>CS clade</taxon>
        <taxon>Chlamydomonadales</taxon>
        <taxon>Haematococcaceae</taxon>
        <taxon>Haematococcus</taxon>
    </lineage>
</organism>
<proteinExistence type="predicted"/>
<keyword evidence="2" id="KW-1185">Reference proteome</keyword>
<evidence type="ECO:0000313" key="1">
    <source>
        <dbReference type="EMBL" id="GFH16644.1"/>
    </source>
</evidence>
<dbReference type="EMBL" id="BLLF01001028">
    <property type="protein sequence ID" value="GFH16644.1"/>
    <property type="molecule type" value="Genomic_DNA"/>
</dbReference>
<protein>
    <submittedName>
        <fullName evidence="1">Uncharacterized protein</fullName>
    </submittedName>
</protein>
<name>A0A699ZCL0_HAELA</name>
<dbReference type="Proteomes" id="UP000485058">
    <property type="component" value="Unassembled WGS sequence"/>
</dbReference>
<evidence type="ECO:0000313" key="2">
    <source>
        <dbReference type="Proteomes" id="UP000485058"/>
    </source>
</evidence>
<gene>
    <name evidence="1" type="ORF">HaLaN_13104</name>
</gene>
<reference evidence="1 2" key="1">
    <citation type="submission" date="2020-02" db="EMBL/GenBank/DDBJ databases">
        <title>Draft genome sequence of Haematococcus lacustris strain NIES-144.</title>
        <authorList>
            <person name="Morimoto D."/>
            <person name="Nakagawa S."/>
            <person name="Yoshida T."/>
            <person name="Sawayama S."/>
        </authorList>
    </citation>
    <scope>NUCLEOTIDE SEQUENCE [LARGE SCALE GENOMIC DNA]</scope>
    <source>
        <strain evidence="1 2">NIES-144</strain>
    </source>
</reference>
<sequence length="122" mass="13124">MPRPSFVQAGWAPAAAAMLPAHPMTRAGSRCMEQMSSDTKVWNSSQVVQTASRLAQHQQRPWPWAASWWDAVVATAKTAVLGSTPRHNSSPVLPLMPWVRGMGQQADGPALLQQPAAVAEAD</sequence>
<accession>A0A699ZCL0</accession>
<comment type="caution">
    <text evidence="1">The sequence shown here is derived from an EMBL/GenBank/DDBJ whole genome shotgun (WGS) entry which is preliminary data.</text>
</comment>